<keyword evidence="2" id="KW-0539">Nucleus</keyword>
<dbReference type="GO" id="GO:0036396">
    <property type="term" value="C:RNA N6-methyladenosine methyltransferase complex"/>
    <property type="evidence" value="ECO:0007669"/>
    <property type="project" value="TreeGrafter"/>
</dbReference>
<dbReference type="InterPro" id="IPR007757">
    <property type="entry name" value="MT-A70-like"/>
</dbReference>
<dbReference type="InParanoid" id="T0RM07"/>
<dbReference type="GeneID" id="19949675"/>
<protein>
    <recommendedName>
        <fullName evidence="6">Methyltransferase</fullName>
    </recommendedName>
</protein>
<comment type="similarity">
    <text evidence="3">Belongs to the MT-A70-like family.</text>
</comment>
<dbReference type="GO" id="GO:0005634">
    <property type="term" value="C:nucleus"/>
    <property type="evidence" value="ECO:0007669"/>
    <property type="project" value="UniProtKB-SubCell"/>
</dbReference>
<dbReference type="EMBL" id="JH767159">
    <property type="protein sequence ID" value="EQC33433.1"/>
    <property type="molecule type" value="Genomic_DNA"/>
</dbReference>
<dbReference type="PANTHER" id="PTHR13107:SF0">
    <property type="entry name" value="N6-ADENOSINE-METHYLTRANSFERASE NON-CATALYTIC SUBUNIT"/>
    <property type="match status" value="1"/>
</dbReference>
<dbReference type="InterPro" id="IPR045123">
    <property type="entry name" value="METTL14-like"/>
</dbReference>
<dbReference type="GO" id="GO:0008168">
    <property type="term" value="F:methyltransferase activity"/>
    <property type="evidence" value="ECO:0007669"/>
    <property type="project" value="InterPro"/>
</dbReference>
<dbReference type="Proteomes" id="UP000030762">
    <property type="component" value="Unassembled WGS sequence"/>
</dbReference>
<evidence type="ECO:0000313" key="4">
    <source>
        <dbReference type="EMBL" id="EQC33433.1"/>
    </source>
</evidence>
<evidence type="ECO:0000313" key="5">
    <source>
        <dbReference type="Proteomes" id="UP000030762"/>
    </source>
</evidence>
<dbReference type="OMA" id="GHFVHAN"/>
<accession>T0RM07</accession>
<sequence>MTEYTEHYLATGALPQSKVLSTPLAHVAPQRRELLARKAAQLQAQATAPHRVHFAPGMELTELGMQFDAIVVDPPWAEVASGGEAVWTAQDLARLDVNGIGAYPGVLLLWCGSGGTYDGVHSHFDEACDLLATWNYRLCEVLTWAKVQDVSERSSHGLVRRSKELCLVALRDHVWRDTSGHFVHANVDTDVIVAPSTRGRVKPTAFYEVVERFCLGRRRLDVFGSTTRDGWVTLDRLADASCVFDAPSYEAELVKTAANPTTPCVLGVDNDIEMLRPKAPQRFAKGAKAKPKKTPIA</sequence>
<dbReference type="eggNOG" id="KOG2097">
    <property type="taxonomic scope" value="Eukaryota"/>
</dbReference>
<organism evidence="4 5">
    <name type="scientific">Saprolegnia diclina (strain VS20)</name>
    <dbReference type="NCBI Taxonomy" id="1156394"/>
    <lineage>
        <taxon>Eukaryota</taxon>
        <taxon>Sar</taxon>
        <taxon>Stramenopiles</taxon>
        <taxon>Oomycota</taxon>
        <taxon>Saprolegniomycetes</taxon>
        <taxon>Saprolegniales</taxon>
        <taxon>Saprolegniaceae</taxon>
        <taxon>Saprolegnia</taxon>
    </lineage>
</organism>
<proteinExistence type="inferred from homology"/>
<name>T0RM07_SAPDV</name>
<comment type="subcellular location">
    <subcellularLocation>
        <location evidence="1">Nucleus</location>
    </subcellularLocation>
</comment>
<dbReference type="PANTHER" id="PTHR13107">
    <property type="entry name" value="N6-ADENOSINE-METHYLTRANSFERASE NON-CATALYTIC SUBUNIT"/>
    <property type="match status" value="1"/>
</dbReference>
<dbReference type="PROSITE" id="PS00092">
    <property type="entry name" value="N6_MTASE"/>
    <property type="match status" value="1"/>
</dbReference>
<evidence type="ECO:0008006" key="6">
    <source>
        <dbReference type="Google" id="ProtNLM"/>
    </source>
</evidence>
<keyword evidence="5" id="KW-1185">Reference proteome</keyword>
<dbReference type="RefSeq" id="XP_008613073.1">
    <property type="nucleotide sequence ID" value="XM_008614851.1"/>
</dbReference>
<dbReference type="VEuPathDB" id="FungiDB:SDRG_08948"/>
<dbReference type="AlphaFoldDB" id="T0RM07"/>
<dbReference type="PROSITE" id="PS51143">
    <property type="entry name" value="MT_A70"/>
    <property type="match status" value="1"/>
</dbReference>
<evidence type="ECO:0000256" key="3">
    <source>
        <dbReference type="PROSITE-ProRule" id="PRU00489"/>
    </source>
</evidence>
<dbReference type="OrthoDB" id="71416at2759"/>
<dbReference type="GO" id="GO:0003729">
    <property type="term" value="F:mRNA binding"/>
    <property type="evidence" value="ECO:0007669"/>
    <property type="project" value="TreeGrafter"/>
</dbReference>
<dbReference type="InterPro" id="IPR002052">
    <property type="entry name" value="DNA_methylase_N6_adenine_CS"/>
</dbReference>
<gene>
    <name evidence="4" type="ORF">SDRG_08948</name>
</gene>
<reference evidence="4 5" key="1">
    <citation type="submission" date="2012-04" db="EMBL/GenBank/DDBJ databases">
        <title>The Genome Sequence of Saprolegnia declina VS20.</title>
        <authorList>
            <consortium name="The Broad Institute Genome Sequencing Platform"/>
            <person name="Russ C."/>
            <person name="Nusbaum C."/>
            <person name="Tyler B."/>
            <person name="van West P."/>
            <person name="Dieguez-Uribeondo J."/>
            <person name="de Bruijn I."/>
            <person name="Tripathy S."/>
            <person name="Jiang R."/>
            <person name="Young S.K."/>
            <person name="Zeng Q."/>
            <person name="Gargeya S."/>
            <person name="Fitzgerald M."/>
            <person name="Haas B."/>
            <person name="Abouelleil A."/>
            <person name="Alvarado L."/>
            <person name="Arachchi H.M."/>
            <person name="Berlin A."/>
            <person name="Chapman S.B."/>
            <person name="Goldberg J."/>
            <person name="Griggs A."/>
            <person name="Gujja S."/>
            <person name="Hansen M."/>
            <person name="Howarth C."/>
            <person name="Imamovic A."/>
            <person name="Larimer J."/>
            <person name="McCowen C."/>
            <person name="Montmayeur A."/>
            <person name="Murphy C."/>
            <person name="Neiman D."/>
            <person name="Pearson M."/>
            <person name="Priest M."/>
            <person name="Roberts A."/>
            <person name="Saif S."/>
            <person name="Shea T."/>
            <person name="Sisk P."/>
            <person name="Sykes S."/>
            <person name="Wortman J."/>
            <person name="Nusbaum C."/>
            <person name="Birren B."/>
        </authorList>
    </citation>
    <scope>NUCLEOTIDE SEQUENCE [LARGE SCALE GENOMIC DNA]</scope>
    <source>
        <strain evidence="4 5">VS20</strain>
    </source>
</reference>
<dbReference type="Pfam" id="PF05063">
    <property type="entry name" value="MT-A70"/>
    <property type="match status" value="1"/>
</dbReference>
<dbReference type="GO" id="GO:0032259">
    <property type="term" value="P:methylation"/>
    <property type="evidence" value="ECO:0007669"/>
    <property type="project" value="InterPro"/>
</dbReference>
<evidence type="ECO:0000256" key="1">
    <source>
        <dbReference type="ARBA" id="ARBA00004123"/>
    </source>
</evidence>
<dbReference type="STRING" id="1156394.T0RM07"/>
<evidence type="ECO:0000256" key="2">
    <source>
        <dbReference type="ARBA" id="ARBA00023242"/>
    </source>
</evidence>